<protein>
    <submittedName>
        <fullName evidence="1">Uncharacterized protein</fullName>
    </submittedName>
</protein>
<reference evidence="2" key="1">
    <citation type="journal article" date="2024" name="Proc. Natl. Acad. Sci. U.S.A.">
        <title>Extraordinary preservation of gene collinearity over three hundred million years revealed in homosporous lycophytes.</title>
        <authorList>
            <person name="Li C."/>
            <person name="Wickell D."/>
            <person name="Kuo L.Y."/>
            <person name="Chen X."/>
            <person name="Nie B."/>
            <person name="Liao X."/>
            <person name="Peng D."/>
            <person name="Ji J."/>
            <person name="Jenkins J."/>
            <person name="Williams M."/>
            <person name="Shu S."/>
            <person name="Plott C."/>
            <person name="Barry K."/>
            <person name="Rajasekar S."/>
            <person name="Grimwood J."/>
            <person name="Han X."/>
            <person name="Sun S."/>
            <person name="Hou Z."/>
            <person name="He W."/>
            <person name="Dai G."/>
            <person name="Sun C."/>
            <person name="Schmutz J."/>
            <person name="Leebens-Mack J.H."/>
            <person name="Li F.W."/>
            <person name="Wang L."/>
        </authorList>
    </citation>
    <scope>NUCLEOTIDE SEQUENCE [LARGE SCALE GENOMIC DNA]</scope>
    <source>
        <strain evidence="2">cv. PW_Plant_1</strain>
    </source>
</reference>
<dbReference type="EMBL" id="CM055105">
    <property type="protein sequence ID" value="KAJ7532040.1"/>
    <property type="molecule type" value="Genomic_DNA"/>
</dbReference>
<accession>A0ACC2BQQ9</accession>
<proteinExistence type="predicted"/>
<comment type="caution">
    <text evidence="1">The sequence shown here is derived from an EMBL/GenBank/DDBJ whole genome shotgun (WGS) entry which is preliminary data.</text>
</comment>
<sequence>MAVYQKKVVVHAVSTIQPSQKTPPTIQFLSNLDLYFSWIKSYMQLASYFRASITDPGEVTGLMKSLKESLARTLDVFPALAGRLSKENGTGRLKLDVNGAGIPFFEASIDARMDEWEHLFYSPVEEQLNPMDHYVPDVLEVPLCRVQVTIFSCGGVAIGFSALHTAFDGLGAVEFLIAWGEIHRGLAISTPPDFSTELLKARNPPEVRMQMPEIITSLFEESRAAASSVPTPPLFPDGAFNPSNFLGGKTILLHLSAKMVDQCVKEVEEGAHSYGHVSSFEAISALVWTAITRARVPPEDEITNYTFPVNIRGEGRWEPPLPRGYFGNAVMNSMATAKVENILSNDISFAAQTIHKVIQQVTPEFVRSAMDWIELQMQEGLSIGRLKQLSPCSVGSTSFANFPISSIDFGFGNLLHLGQTMIPMMTQLGAVQLLPSPGGDRRSRQVVIGLPEPAMSRLLEDEDFVRYFPGLKN</sequence>
<evidence type="ECO:0000313" key="1">
    <source>
        <dbReference type="EMBL" id="KAJ7532040.1"/>
    </source>
</evidence>
<keyword evidence="2" id="KW-1185">Reference proteome</keyword>
<evidence type="ECO:0000313" key="2">
    <source>
        <dbReference type="Proteomes" id="UP001162992"/>
    </source>
</evidence>
<organism evidence="1 2">
    <name type="scientific">Diphasiastrum complanatum</name>
    <name type="common">Issler's clubmoss</name>
    <name type="synonym">Lycopodium complanatum</name>
    <dbReference type="NCBI Taxonomy" id="34168"/>
    <lineage>
        <taxon>Eukaryota</taxon>
        <taxon>Viridiplantae</taxon>
        <taxon>Streptophyta</taxon>
        <taxon>Embryophyta</taxon>
        <taxon>Tracheophyta</taxon>
        <taxon>Lycopodiopsida</taxon>
        <taxon>Lycopodiales</taxon>
        <taxon>Lycopodiaceae</taxon>
        <taxon>Lycopodioideae</taxon>
        <taxon>Diphasiastrum</taxon>
    </lineage>
</organism>
<dbReference type="Proteomes" id="UP001162992">
    <property type="component" value="Chromosome 14"/>
</dbReference>
<gene>
    <name evidence="1" type="ORF">O6H91_14G069700</name>
</gene>
<name>A0ACC2BQQ9_DIPCM</name>